<dbReference type="Pfam" id="PF19562">
    <property type="entry name" value="DUF6084"/>
    <property type="match status" value="1"/>
</dbReference>
<dbReference type="InterPro" id="IPR045730">
    <property type="entry name" value="DUF6084"/>
</dbReference>
<dbReference type="EMBL" id="BIFR01000001">
    <property type="protein sequence ID" value="GCE12788.1"/>
    <property type="molecule type" value="Genomic_DNA"/>
</dbReference>
<comment type="caution">
    <text evidence="1">The sequence shown here is derived from an EMBL/GenBank/DDBJ whole genome shotgun (WGS) entry which is preliminary data.</text>
</comment>
<organism evidence="1 2">
    <name type="scientific">Tengunoibacter tsumagoiensis</name>
    <dbReference type="NCBI Taxonomy" id="2014871"/>
    <lineage>
        <taxon>Bacteria</taxon>
        <taxon>Bacillati</taxon>
        <taxon>Chloroflexota</taxon>
        <taxon>Ktedonobacteria</taxon>
        <taxon>Ktedonobacterales</taxon>
        <taxon>Dictyobacteraceae</taxon>
        <taxon>Tengunoibacter</taxon>
    </lineage>
</organism>
<dbReference type="RefSeq" id="WP_126580375.1">
    <property type="nucleotide sequence ID" value="NZ_BIFR01000001.1"/>
</dbReference>
<evidence type="ECO:0000313" key="2">
    <source>
        <dbReference type="Proteomes" id="UP000287352"/>
    </source>
</evidence>
<keyword evidence="2" id="KW-1185">Reference proteome</keyword>
<protein>
    <submittedName>
        <fullName evidence="1">Uncharacterized protein</fullName>
    </submittedName>
</protein>
<dbReference type="OrthoDB" id="115056at2"/>
<dbReference type="AlphaFoldDB" id="A0A402A0W3"/>
<evidence type="ECO:0000313" key="1">
    <source>
        <dbReference type="EMBL" id="GCE12788.1"/>
    </source>
</evidence>
<dbReference type="Proteomes" id="UP000287352">
    <property type="component" value="Unassembled WGS sequence"/>
</dbReference>
<reference evidence="2" key="1">
    <citation type="submission" date="2018-12" db="EMBL/GenBank/DDBJ databases">
        <title>Tengunoibacter tsumagoiensis gen. nov., sp. nov., Dictyobacter kobayashii sp. nov., D. alpinus sp. nov., and D. joshuensis sp. nov. and description of Dictyobacteraceae fam. nov. within the order Ktedonobacterales isolated from Tengu-no-mugimeshi.</title>
        <authorList>
            <person name="Wang C.M."/>
            <person name="Zheng Y."/>
            <person name="Sakai Y."/>
            <person name="Toyoda A."/>
            <person name="Minakuchi Y."/>
            <person name="Abe K."/>
            <person name="Yokota A."/>
            <person name="Yabe S."/>
        </authorList>
    </citation>
    <scope>NUCLEOTIDE SEQUENCE [LARGE SCALE GENOMIC DNA]</scope>
    <source>
        <strain evidence="2">Uno3</strain>
    </source>
</reference>
<name>A0A402A0W3_9CHLR</name>
<sequence>MPDLNFEVIGAETPAFAAMPTLIFKLRITNSDEHEMIHTVALRTQLQIAVTRRNYTASSQAQLLDVFDEPARWGTTLKNLLWTHISTIVPSFTGSTMVELSIPCTYDFEVVTTKYFHALDSGEIPLLFQFSGSIFYATVENALQVMQVSWKKEASYRLPVLLWQEMMERYYPNSVWLHLDKEIFDRLYHYKLHQRLPTWEATFAQLLQRNGEEVPQ</sequence>
<gene>
    <name evidence="1" type="ORF">KTT_26470</name>
</gene>
<accession>A0A402A0W3</accession>
<proteinExistence type="predicted"/>